<keyword evidence="3" id="KW-1185">Reference proteome</keyword>
<gene>
    <name evidence="2" type="ORF">Q7A36_39910</name>
</gene>
<proteinExistence type="predicted"/>
<dbReference type="Gene3D" id="3.40.190.150">
    <property type="entry name" value="Bordetella uptake gene, domain 1"/>
    <property type="match status" value="1"/>
</dbReference>
<comment type="caution">
    <text evidence="2">The sequence shown here is derived from an EMBL/GenBank/DDBJ whole genome shotgun (WGS) entry which is preliminary data.</text>
</comment>
<evidence type="ECO:0000256" key="1">
    <source>
        <dbReference type="SAM" id="MobiDB-lite"/>
    </source>
</evidence>
<organism evidence="2 3">
    <name type="scientific">Paracraurococcus lichenis</name>
    <dbReference type="NCBI Taxonomy" id="3064888"/>
    <lineage>
        <taxon>Bacteria</taxon>
        <taxon>Pseudomonadati</taxon>
        <taxon>Pseudomonadota</taxon>
        <taxon>Alphaproteobacteria</taxon>
        <taxon>Acetobacterales</taxon>
        <taxon>Roseomonadaceae</taxon>
        <taxon>Paracraurococcus</taxon>
    </lineage>
</organism>
<dbReference type="Proteomes" id="UP001243009">
    <property type="component" value="Unassembled WGS sequence"/>
</dbReference>
<protein>
    <submittedName>
        <fullName evidence="2">Uncharacterized protein</fullName>
    </submittedName>
</protein>
<accession>A0ABT9EE77</accession>
<reference evidence="2 3" key="1">
    <citation type="submission" date="2023-08" db="EMBL/GenBank/DDBJ databases">
        <title>The draft genome sequence of Paracraurococcus sp. LOR1-02.</title>
        <authorList>
            <person name="Kingkaew E."/>
            <person name="Tanasupawat S."/>
        </authorList>
    </citation>
    <scope>NUCLEOTIDE SEQUENCE [LARGE SCALE GENOMIC DNA]</scope>
    <source>
        <strain evidence="2 3">LOR1-02</strain>
    </source>
</reference>
<evidence type="ECO:0000313" key="3">
    <source>
        <dbReference type="Proteomes" id="UP001243009"/>
    </source>
</evidence>
<feature type="region of interest" description="Disordered" evidence="1">
    <location>
        <begin position="65"/>
        <end position="84"/>
    </location>
</feature>
<evidence type="ECO:0000313" key="2">
    <source>
        <dbReference type="EMBL" id="MDO9714512.1"/>
    </source>
</evidence>
<dbReference type="InterPro" id="IPR042100">
    <property type="entry name" value="Bug_dom1"/>
</dbReference>
<feature type="non-terminal residue" evidence="2">
    <location>
        <position position="1"/>
    </location>
</feature>
<dbReference type="EMBL" id="JAUTWS010000312">
    <property type="protein sequence ID" value="MDO9714512.1"/>
    <property type="molecule type" value="Genomic_DNA"/>
</dbReference>
<feature type="compositionally biased region" description="Polar residues" evidence="1">
    <location>
        <begin position="75"/>
        <end position="84"/>
    </location>
</feature>
<sequence>RAGAMPGHGALARHRAVLPGATAQPVAAQAQPAWPTRSVTLVVTFLPGGMRDTVGRMMAERAPRLPGQPVLVENRQPTPASQIT</sequence>
<name>A0ABT9EE77_9PROT</name>